<reference evidence="3 4" key="1">
    <citation type="journal article" date="2023" name="G3 (Bethesda)">
        <title>A chromosome-level genome assembly of Zasmidium syzygii isolated from banana leaves.</title>
        <authorList>
            <person name="van Westerhoven A.C."/>
            <person name="Mehrabi R."/>
            <person name="Talebi R."/>
            <person name="Steentjes M.B.F."/>
            <person name="Corcolon B."/>
            <person name="Chong P.A."/>
            <person name="Kema G.H.J."/>
            <person name="Seidl M.F."/>
        </authorList>
    </citation>
    <scope>NUCLEOTIDE SEQUENCE [LARGE SCALE GENOMIC DNA]</scope>
    <source>
        <strain evidence="3 4">P124</strain>
    </source>
</reference>
<feature type="signal peptide" evidence="2">
    <location>
        <begin position="1"/>
        <end position="24"/>
    </location>
</feature>
<protein>
    <submittedName>
        <fullName evidence="3">Uncharacterized protein</fullName>
    </submittedName>
</protein>
<evidence type="ECO:0000313" key="4">
    <source>
        <dbReference type="Proteomes" id="UP001305779"/>
    </source>
</evidence>
<keyword evidence="4" id="KW-1185">Reference proteome</keyword>
<dbReference type="EMBL" id="JAXOVC010000001">
    <property type="protein sequence ID" value="KAK4508807.1"/>
    <property type="molecule type" value="Genomic_DNA"/>
</dbReference>
<accession>A0ABR0F561</accession>
<sequence length="287" mass="31256">MVVVPFELLLLSALATSPFTLASAQPIANDALSMNEIPQLQNQGQQQPLTPNQQPQQPIPSSQDPASSYRCYNGDPKSYPTSSQWLPYSTLWDLNRETILSANAGDVYLQHYIQVALDQVSAWHDIDPRFLLAILLQESKGDVNVECVGPEPRCGILHAYKGSRFDPASPQASITKMLVEGIKGGAQRGPGLLNLLNGKPKFAYVEVGDYFAVARAWNSGAVKEGDLDVLPPGKGRGRGEASFVNDVANRLMGWNGRGKGFEACGEEAKGTVDAQMEWYYPSFLADL</sequence>
<evidence type="ECO:0000313" key="3">
    <source>
        <dbReference type="EMBL" id="KAK4508807.1"/>
    </source>
</evidence>
<organism evidence="3 4">
    <name type="scientific">Zasmidium cellare</name>
    <name type="common">Wine cellar mold</name>
    <name type="synonym">Racodium cellare</name>
    <dbReference type="NCBI Taxonomy" id="395010"/>
    <lineage>
        <taxon>Eukaryota</taxon>
        <taxon>Fungi</taxon>
        <taxon>Dikarya</taxon>
        <taxon>Ascomycota</taxon>
        <taxon>Pezizomycotina</taxon>
        <taxon>Dothideomycetes</taxon>
        <taxon>Dothideomycetidae</taxon>
        <taxon>Mycosphaerellales</taxon>
        <taxon>Mycosphaerellaceae</taxon>
        <taxon>Zasmidium</taxon>
    </lineage>
</organism>
<keyword evidence="2" id="KW-0732">Signal</keyword>
<evidence type="ECO:0000256" key="2">
    <source>
        <dbReference type="SAM" id="SignalP"/>
    </source>
</evidence>
<dbReference type="Proteomes" id="UP001305779">
    <property type="component" value="Unassembled WGS sequence"/>
</dbReference>
<gene>
    <name evidence="3" type="ORF">PRZ48_002546</name>
</gene>
<evidence type="ECO:0000256" key="1">
    <source>
        <dbReference type="SAM" id="MobiDB-lite"/>
    </source>
</evidence>
<feature type="region of interest" description="Disordered" evidence="1">
    <location>
        <begin position="41"/>
        <end position="73"/>
    </location>
</feature>
<proteinExistence type="predicted"/>
<feature type="compositionally biased region" description="Low complexity" evidence="1">
    <location>
        <begin position="41"/>
        <end position="63"/>
    </location>
</feature>
<name>A0ABR0F561_ZASCE</name>
<feature type="chain" id="PRO_5046538784" evidence="2">
    <location>
        <begin position="25"/>
        <end position="287"/>
    </location>
</feature>
<comment type="caution">
    <text evidence="3">The sequence shown here is derived from an EMBL/GenBank/DDBJ whole genome shotgun (WGS) entry which is preliminary data.</text>
</comment>